<organism evidence="2 3">
    <name type="scientific">Yersinia kristensenii</name>
    <dbReference type="NCBI Taxonomy" id="28152"/>
    <lineage>
        <taxon>Bacteria</taxon>
        <taxon>Pseudomonadati</taxon>
        <taxon>Pseudomonadota</taxon>
        <taxon>Gammaproteobacteria</taxon>
        <taxon>Enterobacterales</taxon>
        <taxon>Yersiniaceae</taxon>
        <taxon>Yersinia</taxon>
    </lineage>
</organism>
<sequence length="86" mass="9650">MLFACLCHSSHLYPIDFKMQEGGKRENPDELTSGSDSGARARPTHSCHLKDDGHIRHNPRHGITCGNTPKSSHKPHPLPLKPRRYS</sequence>
<comment type="caution">
    <text evidence="2">The sequence shown here is derived from an EMBL/GenBank/DDBJ whole genome shotgun (WGS) entry which is preliminary data.</text>
</comment>
<evidence type="ECO:0000313" key="2">
    <source>
        <dbReference type="EMBL" id="OVZ79109.1"/>
    </source>
</evidence>
<proteinExistence type="predicted"/>
<protein>
    <submittedName>
        <fullName evidence="2">Uncharacterized protein</fullName>
    </submittedName>
</protein>
<dbReference type="Proteomes" id="UP000195840">
    <property type="component" value="Unassembled WGS sequence"/>
</dbReference>
<feature type="compositionally biased region" description="Basic residues" evidence="1">
    <location>
        <begin position="71"/>
        <end position="86"/>
    </location>
</feature>
<name>A0AB73Q2W2_YERKR</name>
<gene>
    <name evidence="2" type="ORF">CBW52_15305</name>
</gene>
<evidence type="ECO:0000313" key="3">
    <source>
        <dbReference type="Proteomes" id="UP000195840"/>
    </source>
</evidence>
<feature type="region of interest" description="Disordered" evidence="1">
    <location>
        <begin position="17"/>
        <end position="86"/>
    </location>
</feature>
<feature type="compositionally biased region" description="Basic and acidic residues" evidence="1">
    <location>
        <begin position="18"/>
        <end position="28"/>
    </location>
</feature>
<dbReference type="AlphaFoldDB" id="A0AB73Q2W2"/>
<evidence type="ECO:0000256" key="1">
    <source>
        <dbReference type="SAM" id="MobiDB-lite"/>
    </source>
</evidence>
<reference evidence="2 3" key="1">
    <citation type="submission" date="2017-05" db="EMBL/GenBank/DDBJ databases">
        <title>Whole genome sequencing of Yersinia kristensenii.</title>
        <authorList>
            <person name="Campioni F."/>
        </authorList>
    </citation>
    <scope>NUCLEOTIDE SEQUENCE [LARGE SCALE GENOMIC DNA]</scope>
    <source>
        <strain evidence="2 3">CFSAN060538</strain>
    </source>
</reference>
<dbReference type="EMBL" id="NHOG01000018">
    <property type="protein sequence ID" value="OVZ79109.1"/>
    <property type="molecule type" value="Genomic_DNA"/>
</dbReference>
<accession>A0AB73Q2W2</accession>
<keyword evidence="3" id="KW-1185">Reference proteome</keyword>